<evidence type="ECO:0000256" key="1">
    <source>
        <dbReference type="ARBA" id="ARBA00004141"/>
    </source>
</evidence>
<evidence type="ECO:0000256" key="5">
    <source>
        <dbReference type="ARBA" id="ARBA00023136"/>
    </source>
</evidence>
<feature type="transmembrane region" description="Helical" evidence="7">
    <location>
        <begin position="165"/>
        <end position="183"/>
    </location>
</feature>
<dbReference type="RefSeq" id="XP_022648620.1">
    <property type="nucleotide sequence ID" value="XM_022792885.1"/>
</dbReference>
<feature type="transmembrane region" description="Helical" evidence="7">
    <location>
        <begin position="6"/>
        <end position="32"/>
    </location>
</feature>
<evidence type="ECO:0000256" key="2">
    <source>
        <dbReference type="ARBA" id="ARBA00009706"/>
    </source>
</evidence>
<feature type="transmembrane region" description="Helical" evidence="7">
    <location>
        <begin position="309"/>
        <end position="325"/>
    </location>
</feature>
<dbReference type="InParanoid" id="A0A7M7JMV6"/>
<keyword evidence="6" id="KW-0325">Glycoprotein</keyword>
<protein>
    <recommendedName>
        <fullName evidence="10">Transmembrane protein 161B</fullName>
    </recommendedName>
</protein>
<dbReference type="FunCoup" id="A0A7M7JMV6">
    <property type="interactions" value="284"/>
</dbReference>
<dbReference type="AlphaFoldDB" id="A0A7M7JMV6"/>
<dbReference type="CTD" id="39250"/>
<keyword evidence="9" id="KW-1185">Reference proteome</keyword>
<dbReference type="OrthoDB" id="784140at2759"/>
<dbReference type="PANTHER" id="PTHR13624">
    <property type="entry name" value="RE42071P"/>
    <property type="match status" value="1"/>
</dbReference>
<evidence type="ECO:0000256" key="3">
    <source>
        <dbReference type="ARBA" id="ARBA00022692"/>
    </source>
</evidence>
<dbReference type="InterPro" id="IPR019395">
    <property type="entry name" value="Transmembrane_161A/B"/>
</dbReference>
<dbReference type="EnsemblMetazoa" id="XM_022792885">
    <property type="protein sequence ID" value="XP_022648620"/>
    <property type="gene ID" value="LOC111245078"/>
</dbReference>
<dbReference type="OMA" id="RFALMPI"/>
<feature type="transmembrane region" description="Helical" evidence="7">
    <location>
        <begin position="435"/>
        <end position="454"/>
    </location>
</feature>
<organism evidence="8 9">
    <name type="scientific">Varroa destructor</name>
    <name type="common">Honeybee mite</name>
    <dbReference type="NCBI Taxonomy" id="109461"/>
    <lineage>
        <taxon>Eukaryota</taxon>
        <taxon>Metazoa</taxon>
        <taxon>Ecdysozoa</taxon>
        <taxon>Arthropoda</taxon>
        <taxon>Chelicerata</taxon>
        <taxon>Arachnida</taxon>
        <taxon>Acari</taxon>
        <taxon>Parasitiformes</taxon>
        <taxon>Mesostigmata</taxon>
        <taxon>Gamasina</taxon>
        <taxon>Dermanyssoidea</taxon>
        <taxon>Varroidae</taxon>
        <taxon>Varroa</taxon>
    </lineage>
</organism>
<keyword evidence="3 7" id="KW-0812">Transmembrane</keyword>
<evidence type="ECO:0000313" key="9">
    <source>
        <dbReference type="Proteomes" id="UP000594260"/>
    </source>
</evidence>
<feature type="transmembrane region" description="Helical" evidence="7">
    <location>
        <begin position="363"/>
        <end position="388"/>
    </location>
</feature>
<dbReference type="PANTHER" id="PTHR13624:SF6">
    <property type="entry name" value="EMEI"/>
    <property type="match status" value="1"/>
</dbReference>
<proteinExistence type="inferred from homology"/>
<sequence>MALFGTQIVISMIMACVLQKLSFSFSFARWLLGKKLFAYLPPSIQELQDAEGIKEESKKHKKKGSSPDYKISKNVNVALEHIPITADDLSALQFYPEYQWLLDFMAYTTLLYGITEVYLFMRPNLDEVNMSVLWCLLVVIFVVRTLLSLAKIYFRSEETSAERSMCLVCGLTYLLIAMLILIVDEKWLEFGLRDAYDSFKTSVTKFSEEISLETAGPTSELIFKLSLAAWAGVVGALLVFPGIRFAQMHRDLLASDVIGPPGKMLVHLNFVFPLFVLMMWVTPVAREYFTQRIFSGMSGPVMTPDQFEISRIMTIIIACVLRLWLFNRYMQAYMNVAQKKIRNLQKEAGRIQISEFRKTISSVFNYSCVVALQYVAPAVLLLFSVLLLKTLGDYSWAGLPGETILPKSSVPLPFSLHRLKEVFTPALFRGVFNFATWWISASIFFNSIIGYAFYSYNEKA</sequence>
<feature type="transmembrane region" description="Helical" evidence="7">
    <location>
        <begin position="100"/>
        <end position="119"/>
    </location>
</feature>
<dbReference type="Proteomes" id="UP000594260">
    <property type="component" value="Unplaced"/>
</dbReference>
<comment type="subcellular location">
    <subcellularLocation>
        <location evidence="1">Membrane</location>
        <topology evidence="1">Multi-pass membrane protein</topology>
    </subcellularLocation>
</comment>
<keyword evidence="5 7" id="KW-0472">Membrane</keyword>
<evidence type="ECO:0000256" key="4">
    <source>
        <dbReference type="ARBA" id="ARBA00022989"/>
    </source>
</evidence>
<keyword evidence="4 7" id="KW-1133">Transmembrane helix</keyword>
<feature type="transmembrane region" description="Helical" evidence="7">
    <location>
        <begin position="264"/>
        <end position="289"/>
    </location>
</feature>
<feature type="transmembrane region" description="Helical" evidence="7">
    <location>
        <begin position="221"/>
        <end position="243"/>
    </location>
</feature>
<dbReference type="GO" id="GO:0016020">
    <property type="term" value="C:membrane"/>
    <property type="evidence" value="ECO:0007669"/>
    <property type="project" value="UniProtKB-SubCell"/>
</dbReference>
<accession>A0A7M7JMV6</accession>
<comment type="similarity">
    <text evidence="2">Belongs to the TMEM161 family.</text>
</comment>
<reference evidence="8" key="1">
    <citation type="submission" date="2021-01" db="UniProtKB">
        <authorList>
            <consortium name="EnsemblMetazoa"/>
        </authorList>
    </citation>
    <scope>IDENTIFICATION</scope>
</reference>
<evidence type="ECO:0000256" key="7">
    <source>
        <dbReference type="SAM" id="Phobius"/>
    </source>
</evidence>
<feature type="transmembrane region" description="Helical" evidence="7">
    <location>
        <begin position="131"/>
        <end position="153"/>
    </location>
</feature>
<dbReference type="GeneID" id="111245078"/>
<evidence type="ECO:0008006" key="10">
    <source>
        <dbReference type="Google" id="ProtNLM"/>
    </source>
</evidence>
<dbReference type="Pfam" id="PF10268">
    <property type="entry name" value="Tmemb_161AB"/>
    <property type="match status" value="1"/>
</dbReference>
<evidence type="ECO:0000256" key="6">
    <source>
        <dbReference type="ARBA" id="ARBA00023180"/>
    </source>
</evidence>
<dbReference type="KEGG" id="vde:111245078"/>
<name>A0A7M7JMV6_VARDE</name>
<evidence type="ECO:0000313" key="8">
    <source>
        <dbReference type="EnsemblMetazoa" id="XP_022648620"/>
    </source>
</evidence>